<evidence type="ECO:0000313" key="3">
    <source>
        <dbReference type="EMBL" id="RJG37158.1"/>
    </source>
</evidence>
<evidence type="ECO:0000256" key="2">
    <source>
        <dbReference type="SAM" id="Phobius"/>
    </source>
</evidence>
<name>A0A418Y9D8_9GAMM</name>
<keyword evidence="2" id="KW-0472">Membrane</keyword>
<protein>
    <submittedName>
        <fullName evidence="3">Uncharacterized protein</fullName>
    </submittedName>
</protein>
<keyword evidence="2" id="KW-1133">Transmembrane helix</keyword>
<reference evidence="3 4" key="1">
    <citation type="submission" date="2018-09" db="EMBL/GenBank/DDBJ databases">
        <authorList>
            <person name="Wang F."/>
        </authorList>
    </citation>
    <scope>NUCLEOTIDE SEQUENCE [LARGE SCALE GENOMIC DNA]</scope>
    <source>
        <strain evidence="3 4">PLHSC7-2</strain>
    </source>
</reference>
<evidence type="ECO:0000256" key="1">
    <source>
        <dbReference type="SAM" id="MobiDB-lite"/>
    </source>
</evidence>
<organism evidence="3 4">
    <name type="scientific">Motilimonas pumila</name>
    <dbReference type="NCBI Taxonomy" id="2303987"/>
    <lineage>
        <taxon>Bacteria</taxon>
        <taxon>Pseudomonadati</taxon>
        <taxon>Pseudomonadota</taxon>
        <taxon>Gammaproteobacteria</taxon>
        <taxon>Alteromonadales</taxon>
        <taxon>Alteromonadales genera incertae sedis</taxon>
        <taxon>Motilimonas</taxon>
    </lineage>
</organism>
<feature type="region of interest" description="Disordered" evidence="1">
    <location>
        <begin position="1"/>
        <end position="32"/>
    </location>
</feature>
<reference evidence="3 4" key="2">
    <citation type="submission" date="2019-01" db="EMBL/GenBank/DDBJ databases">
        <title>Motilimonas pumilus sp. nov., isolated from the gut of sea cucumber (Apostichopus japonicus).</title>
        <authorList>
            <person name="Wang F.-Q."/>
            <person name="Ren L.-H."/>
            <person name="Lin Y.-W."/>
            <person name="Sun G.-H."/>
            <person name="Du Z.-J."/>
            <person name="Zhao J.-X."/>
            <person name="Liu X.-J."/>
            <person name="Liu L.-J."/>
        </authorList>
    </citation>
    <scope>NUCLEOTIDE SEQUENCE [LARGE SCALE GENOMIC DNA]</scope>
    <source>
        <strain evidence="3 4">PLHSC7-2</strain>
    </source>
</reference>
<feature type="transmembrane region" description="Helical" evidence="2">
    <location>
        <begin position="1083"/>
        <end position="1099"/>
    </location>
</feature>
<dbReference type="EMBL" id="QZCH01000055">
    <property type="protein sequence ID" value="RJG37158.1"/>
    <property type="molecule type" value="Genomic_DNA"/>
</dbReference>
<comment type="caution">
    <text evidence="3">The sequence shown here is derived from an EMBL/GenBank/DDBJ whole genome shotgun (WGS) entry which is preliminary data.</text>
</comment>
<feature type="transmembrane region" description="Helical" evidence="2">
    <location>
        <begin position="1058"/>
        <end position="1077"/>
    </location>
</feature>
<dbReference type="CDD" id="cd20705">
    <property type="entry name" value="MIX_I"/>
    <property type="match status" value="1"/>
</dbReference>
<keyword evidence="2" id="KW-0812">Transmembrane</keyword>
<gene>
    <name evidence="3" type="ORF">D1Z90_19945</name>
</gene>
<dbReference type="Proteomes" id="UP000283255">
    <property type="component" value="Unassembled WGS sequence"/>
</dbReference>
<keyword evidence="4" id="KW-1185">Reference proteome</keyword>
<evidence type="ECO:0000313" key="4">
    <source>
        <dbReference type="Proteomes" id="UP000283255"/>
    </source>
</evidence>
<sequence length="1357" mass="150704">MTFKANDLGQEQPELPDAMENGNESTSAEGATECDIKDHRAYFIEVLGFDHPEAQKVTVQPLEGSDNDTFFDFEGKPSEKQEKTATSTIHRWETMACKPLAAQLEIKKAEGGTIKLPLFDDVELTKQQPIRQDHVIAPFVPVVQHFSNDNQDTLSPVSCRGGFLYLLKDGRFWREVEIVFTEEGNIEYSDVDLLSTRESGAESSFNISLPRKVEGQALEEIWLPIRVENTWTSSMSGFFCEYMLTSERLNYLEANVEQLAKRSVSFSLKEPEVLRPNQKMKTLFWLQDLPAQRPRQPLIERLYHNPHSYLSDLSGAYPEQELQQAQSAITFPAELPNNKRLPTTALNHVVDSEILPIDQCKLGEAFKNQGQVESIFDTASSRKICALPFEDIMEELTSILKVTQASFELLGKIEQWASSDPDYDFAALVHQLILQPKLTDADGSKVDNEYYKEYARFVDTASDAPLYRLLKTQLRLNLTHAASFYQKNLLGLMLTKSVDTCLADYHSFNGSDYQSGFHITGQILNALVLSPYRLNAVYMTENPEAGTYFPEGLQYVSQIFEDPDNPIHQMLFPTEADVPQEQPLPDSLTAEVNQGDGRCRPGLLATLGRAENRYAVGEPVVFEIISLDLSAKQDDSTPLAAYAKRLMNDAGAVLDGINGALTAVISAKEKALNAKQAALAAPQQQASTLIAQQAKTQQLEAGVSHRAGVTESLSTQASMAVPEDLMKLKMNLYGPFLRLLKAADPKLMGSVVTIKSNQLDLAQYRVIGFDDQGKLFGFTDAKLKAGHGGRLYGGVYNNNGQLLGETNKARYTKELGITAGTKSETIFFVIEKGSSADQLLKQWQRSMDELLTLRKELAANIATNRVLAAELAQAVSKYIPNSHGKSPAQIQAQLDALLELDRAEIKGLSSSRLQQYANKVMDHPIVGGAVFWLEAYNVQAELNSSKLFFQQERHGRVVVGLTSAFYDFTLASIVILEKANFNQRLSARISIFMANELVEEAKIVAMKRNSGPFAQSILPRVITNGALINLGGGILTIVVCLNDALFEYNSGDKDAATAMLGVAVGVGVVTLTAWAGISGLIPVLGWVVAIVCFIGFFIFNDSPMEQLLKFGPLSKEPNIDHLNNDSEEAFYRLVHLVAGYHIEVVRNPYFQQPFDALPPHLQAIEPVHTPMVLSPDYLPEQPASSITASIQNFDLFSLTSNKSHTLSVRSCNWLVKVRSGLAMLFGEVTEEVVLATRQLTIAEGHGGQSVKMGLNYQCREITQSGSNYYITMPEDTYERYGMTLVTNLYRPAVRLQYKANRGGKAFAFPAPMPDNPLRYNPTDQDNNTPRFTGGNIFGKHEYWLKSEDYRPANFKDN</sequence>
<dbReference type="RefSeq" id="WP_119912546.1">
    <property type="nucleotide sequence ID" value="NZ_QZCH01000055.1"/>
</dbReference>
<accession>A0A418Y9D8</accession>
<proteinExistence type="predicted"/>
<dbReference type="OrthoDB" id="5406083at2"/>
<feature type="transmembrane region" description="Helical" evidence="2">
    <location>
        <begin position="1026"/>
        <end position="1046"/>
    </location>
</feature>